<sequence>MTAFRNRPRVSSHLAPAALLLMAALWGSTLVVMKDAYTTLSPTDLLANRFVVAVLAFGLLMPRAWRANRRTVLQGLALGALFGAGQVLQGVGLRSIPASVNGFIGGLYVIVTPLLGAALLGKRVPRPVWLAVALATVGLGSLALNAGGLGVRIGTGELLTFAAAVCFAGQIVALGRLATARTVISLGLYQMVGAAAVCLVCAAPGGITMASTPHEWFAVLYLGVLCSAVVAFLQSWAQARVDATRAAVVMCTEPLWGAIFAIGLMGEPLTAQILFGAASILAAMVLVVRPPHRHRGPRAESAPQLEPGVAPQLEPGVAPQAVAVPEGRTGRGDLASAS</sequence>
<dbReference type="InterPro" id="IPR000620">
    <property type="entry name" value="EamA_dom"/>
</dbReference>
<evidence type="ECO:0000256" key="6">
    <source>
        <dbReference type="ARBA" id="ARBA00023136"/>
    </source>
</evidence>
<feature type="transmembrane region" description="Helical" evidence="7">
    <location>
        <begin position="103"/>
        <end position="121"/>
    </location>
</feature>
<proteinExistence type="inferred from homology"/>
<feature type="transmembrane region" description="Helical" evidence="7">
    <location>
        <begin position="128"/>
        <end position="146"/>
    </location>
</feature>
<feature type="transmembrane region" description="Helical" evidence="7">
    <location>
        <begin position="191"/>
        <end position="210"/>
    </location>
</feature>
<feature type="transmembrane region" description="Helical" evidence="7">
    <location>
        <begin position="72"/>
        <end position="91"/>
    </location>
</feature>
<feature type="transmembrane region" description="Helical" evidence="7">
    <location>
        <begin position="246"/>
        <end position="265"/>
    </location>
</feature>
<accession>A0A3S4V5P7</accession>
<dbReference type="AlphaFoldDB" id="A0A3S4V5P7"/>
<comment type="similarity">
    <text evidence="2">Belongs to the EamA transporter family.</text>
</comment>
<dbReference type="PANTHER" id="PTHR42920:SF5">
    <property type="entry name" value="EAMA DOMAIN-CONTAINING PROTEIN"/>
    <property type="match status" value="1"/>
</dbReference>
<feature type="transmembrane region" description="Helical" evidence="7">
    <location>
        <begin position="158"/>
        <end position="179"/>
    </location>
</feature>
<keyword evidence="5 7" id="KW-1133">Transmembrane helix</keyword>
<evidence type="ECO:0000313" key="10">
    <source>
        <dbReference type="Proteomes" id="UP000277858"/>
    </source>
</evidence>
<dbReference type="Proteomes" id="UP000277858">
    <property type="component" value="Chromosome"/>
</dbReference>
<dbReference type="InterPro" id="IPR051258">
    <property type="entry name" value="Diverse_Substrate_Transporter"/>
</dbReference>
<evidence type="ECO:0000313" key="9">
    <source>
        <dbReference type="EMBL" id="VEI02550.1"/>
    </source>
</evidence>
<feature type="transmembrane region" description="Helical" evidence="7">
    <location>
        <begin position="216"/>
        <end position="234"/>
    </location>
</feature>
<evidence type="ECO:0000256" key="1">
    <source>
        <dbReference type="ARBA" id="ARBA00004651"/>
    </source>
</evidence>
<dbReference type="InterPro" id="IPR037185">
    <property type="entry name" value="EmrE-like"/>
</dbReference>
<keyword evidence="3" id="KW-1003">Cell membrane</keyword>
<feature type="transmembrane region" description="Helical" evidence="7">
    <location>
        <begin position="46"/>
        <end position="65"/>
    </location>
</feature>
<feature type="transmembrane region" description="Helical" evidence="7">
    <location>
        <begin position="271"/>
        <end position="288"/>
    </location>
</feature>
<feature type="domain" description="EamA" evidence="8">
    <location>
        <begin position="18"/>
        <end position="139"/>
    </location>
</feature>
<dbReference type="GO" id="GO:0005886">
    <property type="term" value="C:plasma membrane"/>
    <property type="evidence" value="ECO:0007669"/>
    <property type="project" value="UniProtKB-SubCell"/>
</dbReference>
<evidence type="ECO:0000256" key="7">
    <source>
        <dbReference type="SAM" id="Phobius"/>
    </source>
</evidence>
<dbReference type="Pfam" id="PF00892">
    <property type="entry name" value="EamA"/>
    <property type="match status" value="2"/>
</dbReference>
<keyword evidence="4 7" id="KW-0812">Transmembrane</keyword>
<protein>
    <submittedName>
        <fullName evidence="9">Putative DMT superfamily transporter inner membrane protein</fullName>
    </submittedName>
</protein>
<keyword evidence="6 7" id="KW-0472">Membrane</keyword>
<evidence type="ECO:0000256" key="4">
    <source>
        <dbReference type="ARBA" id="ARBA00022692"/>
    </source>
</evidence>
<gene>
    <name evidence="9" type="ORF">NCTC13652_00729</name>
</gene>
<dbReference type="EMBL" id="LR134473">
    <property type="protein sequence ID" value="VEI02550.1"/>
    <property type="molecule type" value="Genomic_DNA"/>
</dbReference>
<evidence type="ECO:0000256" key="2">
    <source>
        <dbReference type="ARBA" id="ARBA00007362"/>
    </source>
</evidence>
<keyword evidence="10" id="KW-1185">Reference proteome</keyword>
<dbReference type="PANTHER" id="PTHR42920">
    <property type="entry name" value="OS03G0707200 PROTEIN-RELATED"/>
    <property type="match status" value="1"/>
</dbReference>
<name>A0A3S4V5P7_9ACTN</name>
<feature type="domain" description="EamA" evidence="8">
    <location>
        <begin position="155"/>
        <end position="288"/>
    </location>
</feature>
<evidence type="ECO:0000259" key="8">
    <source>
        <dbReference type="Pfam" id="PF00892"/>
    </source>
</evidence>
<organism evidence="9 10">
    <name type="scientific">Acidipropionibacterium jensenii</name>
    <dbReference type="NCBI Taxonomy" id="1749"/>
    <lineage>
        <taxon>Bacteria</taxon>
        <taxon>Bacillati</taxon>
        <taxon>Actinomycetota</taxon>
        <taxon>Actinomycetes</taxon>
        <taxon>Propionibacteriales</taxon>
        <taxon>Propionibacteriaceae</taxon>
        <taxon>Acidipropionibacterium</taxon>
    </lineage>
</organism>
<evidence type="ECO:0000256" key="5">
    <source>
        <dbReference type="ARBA" id="ARBA00022989"/>
    </source>
</evidence>
<reference evidence="9 10" key="1">
    <citation type="submission" date="2018-12" db="EMBL/GenBank/DDBJ databases">
        <authorList>
            <consortium name="Pathogen Informatics"/>
        </authorList>
    </citation>
    <scope>NUCLEOTIDE SEQUENCE [LARGE SCALE GENOMIC DNA]</scope>
    <source>
        <strain evidence="9 10">NCTC13652</strain>
    </source>
</reference>
<dbReference type="SUPFAM" id="SSF103481">
    <property type="entry name" value="Multidrug resistance efflux transporter EmrE"/>
    <property type="match status" value="2"/>
</dbReference>
<comment type="subcellular location">
    <subcellularLocation>
        <location evidence="1">Cell membrane</location>
        <topology evidence="1">Multi-pass membrane protein</topology>
    </subcellularLocation>
</comment>
<evidence type="ECO:0000256" key="3">
    <source>
        <dbReference type="ARBA" id="ARBA00022475"/>
    </source>
</evidence>